<protein>
    <submittedName>
        <fullName evidence="2">Uncharacterized protein</fullName>
    </submittedName>
</protein>
<dbReference type="AlphaFoldDB" id="A0A8J2TS77"/>
<dbReference type="Proteomes" id="UP000598120">
    <property type="component" value="Unassembled WGS sequence"/>
</dbReference>
<evidence type="ECO:0000313" key="3">
    <source>
        <dbReference type="Proteomes" id="UP000598120"/>
    </source>
</evidence>
<evidence type="ECO:0000313" key="2">
    <source>
        <dbReference type="EMBL" id="GFZ92101.1"/>
    </source>
</evidence>
<name>A0A8J2TS77_9FLAO</name>
<keyword evidence="1" id="KW-0472">Membrane</keyword>
<dbReference type="EMBL" id="BMIC01000006">
    <property type="protein sequence ID" value="GFZ92101.1"/>
    <property type="molecule type" value="Genomic_DNA"/>
</dbReference>
<evidence type="ECO:0000256" key="1">
    <source>
        <dbReference type="SAM" id="Phobius"/>
    </source>
</evidence>
<accession>A0A8J2TS77</accession>
<reference evidence="2 3" key="1">
    <citation type="journal article" date="2014" name="Int. J. Syst. Evol. Microbiol.">
        <title>Complete genome sequence of Corynebacterium casei LMG S-19264T (=DSM 44701T), isolated from a smear-ripened cheese.</title>
        <authorList>
            <consortium name="US DOE Joint Genome Institute (JGI-PGF)"/>
            <person name="Walter F."/>
            <person name="Albersmeier A."/>
            <person name="Kalinowski J."/>
            <person name="Ruckert C."/>
        </authorList>
    </citation>
    <scope>NUCLEOTIDE SEQUENCE [LARGE SCALE GENOMIC DNA]</scope>
    <source>
        <strain evidence="2 3">CGMCC 1.15295</strain>
    </source>
</reference>
<organism evidence="2 3">
    <name type="scientific">Aquaticitalea lipolytica</name>
    <dbReference type="NCBI Taxonomy" id="1247562"/>
    <lineage>
        <taxon>Bacteria</taxon>
        <taxon>Pseudomonadati</taxon>
        <taxon>Bacteroidota</taxon>
        <taxon>Flavobacteriia</taxon>
        <taxon>Flavobacteriales</taxon>
        <taxon>Flavobacteriaceae</taxon>
        <taxon>Aquaticitalea</taxon>
    </lineage>
</organism>
<keyword evidence="3" id="KW-1185">Reference proteome</keyword>
<sequence length="109" mass="12631">MRQIEDVHKHEGYVVKNLWKIVALGVLLSLAIPAQGLGESDFKGKSILIIMEAEYWQVSLIIGSLYTVFIVIFHFGWKLQDYLYLKELNEKKDRLIKELGLLIVDEKIN</sequence>
<feature type="transmembrane region" description="Helical" evidence="1">
    <location>
        <begin position="21"/>
        <end position="38"/>
    </location>
</feature>
<keyword evidence="1" id="KW-0812">Transmembrane</keyword>
<comment type="caution">
    <text evidence="2">The sequence shown here is derived from an EMBL/GenBank/DDBJ whole genome shotgun (WGS) entry which is preliminary data.</text>
</comment>
<keyword evidence="1" id="KW-1133">Transmembrane helix</keyword>
<proteinExistence type="predicted"/>
<gene>
    <name evidence="2" type="ORF">GCM10011531_24750</name>
</gene>
<feature type="transmembrane region" description="Helical" evidence="1">
    <location>
        <begin position="58"/>
        <end position="77"/>
    </location>
</feature>